<evidence type="ECO:0000313" key="3">
    <source>
        <dbReference type="Proteomes" id="UP000002247"/>
    </source>
</evidence>
<dbReference type="OrthoDB" id="3778510at2"/>
<evidence type="ECO:0008006" key="4">
    <source>
        <dbReference type="Google" id="ProtNLM"/>
    </source>
</evidence>
<keyword evidence="1" id="KW-0472">Membrane</keyword>
<feature type="transmembrane region" description="Helical" evidence="1">
    <location>
        <begin position="316"/>
        <end position="338"/>
    </location>
</feature>
<proteinExistence type="predicted"/>
<name>D6ZD09_SEGRD</name>
<keyword evidence="1" id="KW-1133">Transmembrane helix</keyword>
<feature type="transmembrane region" description="Helical" evidence="1">
    <location>
        <begin position="350"/>
        <end position="368"/>
    </location>
</feature>
<protein>
    <recommendedName>
        <fullName evidence="4">Transmembrane protein</fullName>
    </recommendedName>
</protein>
<sequence>MGPTSASEEPRARLAQLAAALLVAQLAVRGWVAWRGGFYWDDLVLAGRASTSAIWSQGYLLASHDGHVMPGAFLVAGVTTKLAPLQWAPAFIELLVLQALASLAVLRLVRLVLGWRPVTVALFAWYLFTPLTLPSFVWWSAALNALPLHAGLAWVAGETLLLVRTQRPRHAMRAVLGFAAALAFFEKALLIPFAATAIAVLDMRIAGRHRPIRTTLRRSRQLWAGHAAVMSLWAAAVCCWASPPRSGLAPLRIITETFWEANVRGLLPAVFGGPLSWKRQQPIVAVAEPPSAFAAAALIATVLVVAVSARRAARGGAAWLVFFGYAAACETVMLLWRINLDPDPEVGLSLRYVADCAVVLVASLAMLARASSQRRGQRRALAAAGALCCVGLVSTAAFDDIWSQNPTNAYLATVRRELAANRATPLLDQPVPYTVLSWMSYPDNLMSHVFAAVRERPPFATSTTVLHFVDDQGRFVPGQVSSVRTIQQGPVPGCGARVEPQTARALPLDGPLLDWQWTAQLNYFASVDGDVEVRLPTGAAQRVPVASGLHTVFVRLDGAGSAVIVRPITPGLSLCVGSGPVGAVWPR</sequence>
<evidence type="ECO:0000256" key="1">
    <source>
        <dbReference type="SAM" id="Phobius"/>
    </source>
</evidence>
<gene>
    <name evidence="2" type="ordered locus">Srot_2763</name>
</gene>
<feature type="transmembrane region" description="Helical" evidence="1">
    <location>
        <begin position="292"/>
        <end position="309"/>
    </location>
</feature>
<keyword evidence="3" id="KW-1185">Reference proteome</keyword>
<feature type="transmembrane region" description="Helical" evidence="1">
    <location>
        <begin position="380"/>
        <end position="398"/>
    </location>
</feature>
<evidence type="ECO:0000313" key="2">
    <source>
        <dbReference type="EMBL" id="ADG99196.1"/>
    </source>
</evidence>
<reference evidence="2 3" key="1">
    <citation type="journal article" date="2010" name="Stand. Genomic Sci.">
        <title>Complete genome sequence of Segniliparus rotundus type strain (CDC 1076).</title>
        <authorList>
            <person name="Sikorski J."/>
            <person name="Lapidus A."/>
            <person name="Copeland A."/>
            <person name="Misra M."/>
            <person name="Glavina Del Rio T."/>
            <person name="Nolan M."/>
            <person name="Lucas S."/>
            <person name="Chen F."/>
            <person name="Tice H."/>
            <person name="Cheng J.F."/>
            <person name="Jando M."/>
            <person name="Schneider S."/>
            <person name="Bruce D."/>
            <person name="Goodwin L."/>
            <person name="Pitluck S."/>
            <person name="Liolios K."/>
            <person name="Mikhailova N."/>
            <person name="Pati A."/>
            <person name="Ivanova N."/>
            <person name="Mavromatis K."/>
            <person name="Chen A."/>
            <person name="Palaniappan K."/>
            <person name="Chertkov O."/>
            <person name="Land M."/>
            <person name="Hauser L."/>
            <person name="Chang Y.J."/>
            <person name="Jeffries C.D."/>
            <person name="Brettin T."/>
            <person name="Detter J.C."/>
            <person name="Han C."/>
            <person name="Rohde M."/>
            <person name="Goker M."/>
            <person name="Bristow J."/>
            <person name="Eisen J.A."/>
            <person name="Markowitz V."/>
            <person name="Hugenholtz P."/>
            <person name="Kyrpides N.C."/>
            <person name="Klenk H.P."/>
        </authorList>
    </citation>
    <scope>NUCLEOTIDE SEQUENCE [LARGE SCALE GENOMIC DNA]</scope>
    <source>
        <strain evidence="3">ATCC BAA-972 / CDC 1076 / CIP 108378 / DSM 44985 / JCM 13578</strain>
    </source>
</reference>
<feature type="transmembrane region" description="Helical" evidence="1">
    <location>
        <begin position="118"/>
        <end position="139"/>
    </location>
</feature>
<dbReference type="eggNOG" id="COG0815">
    <property type="taxonomic scope" value="Bacteria"/>
</dbReference>
<feature type="transmembrane region" description="Helical" evidence="1">
    <location>
        <begin position="222"/>
        <end position="243"/>
    </location>
</feature>
<organism evidence="2 3">
    <name type="scientific">Segniliparus rotundus (strain ATCC BAA-972 / CDC 1076 / CIP 108378 / DSM 44985 / JCM 13578)</name>
    <dbReference type="NCBI Taxonomy" id="640132"/>
    <lineage>
        <taxon>Bacteria</taxon>
        <taxon>Bacillati</taxon>
        <taxon>Actinomycetota</taxon>
        <taxon>Actinomycetes</taxon>
        <taxon>Mycobacteriales</taxon>
        <taxon>Segniliparaceae</taxon>
        <taxon>Segniliparus</taxon>
    </lineage>
</organism>
<feature type="transmembrane region" description="Helical" evidence="1">
    <location>
        <begin position="87"/>
        <end position="106"/>
    </location>
</feature>
<accession>D6ZD09</accession>
<dbReference type="KEGG" id="srt:Srot_2763"/>
<dbReference type="Proteomes" id="UP000002247">
    <property type="component" value="Chromosome"/>
</dbReference>
<keyword evidence="1" id="KW-0812">Transmembrane</keyword>
<dbReference type="EMBL" id="CP001958">
    <property type="protein sequence ID" value="ADG99196.1"/>
    <property type="molecule type" value="Genomic_DNA"/>
</dbReference>
<dbReference type="STRING" id="640132.Srot_2763"/>
<dbReference type="HOGENOM" id="CLU_020410_0_0_11"/>
<dbReference type="RefSeq" id="WP_013139645.1">
    <property type="nucleotide sequence ID" value="NC_014168.1"/>
</dbReference>
<feature type="transmembrane region" description="Helical" evidence="1">
    <location>
        <begin position="174"/>
        <end position="201"/>
    </location>
</feature>
<dbReference type="AlphaFoldDB" id="D6ZD09"/>